<evidence type="ECO:0000313" key="5">
    <source>
        <dbReference type="EMBL" id="KAG7330900.1"/>
    </source>
</evidence>
<dbReference type="InterPro" id="IPR001478">
    <property type="entry name" value="PDZ"/>
</dbReference>
<dbReference type="AlphaFoldDB" id="A0A9D3P0X3"/>
<dbReference type="Proteomes" id="UP000824219">
    <property type="component" value="Linkage Group LG06"/>
</dbReference>
<dbReference type="GO" id="GO:0005737">
    <property type="term" value="C:cytoplasm"/>
    <property type="evidence" value="ECO:0007669"/>
    <property type="project" value="UniProtKB-SubCell"/>
</dbReference>
<dbReference type="InterPro" id="IPR036034">
    <property type="entry name" value="PDZ_sf"/>
</dbReference>
<organism evidence="5 6">
    <name type="scientific">Hemibagrus wyckioides</name>
    <dbReference type="NCBI Taxonomy" id="337641"/>
    <lineage>
        <taxon>Eukaryota</taxon>
        <taxon>Metazoa</taxon>
        <taxon>Chordata</taxon>
        <taxon>Craniata</taxon>
        <taxon>Vertebrata</taxon>
        <taxon>Euteleostomi</taxon>
        <taxon>Actinopterygii</taxon>
        <taxon>Neopterygii</taxon>
        <taxon>Teleostei</taxon>
        <taxon>Ostariophysi</taxon>
        <taxon>Siluriformes</taxon>
        <taxon>Bagridae</taxon>
        <taxon>Hemibagrus</taxon>
    </lineage>
</organism>
<dbReference type="SMART" id="SM00228">
    <property type="entry name" value="PDZ"/>
    <property type="match status" value="1"/>
</dbReference>
<keyword evidence="2" id="KW-0963">Cytoplasm</keyword>
<name>A0A9D3P0X3_9TELE</name>
<feature type="region of interest" description="Disordered" evidence="3">
    <location>
        <begin position="273"/>
        <end position="319"/>
    </location>
</feature>
<evidence type="ECO:0000256" key="3">
    <source>
        <dbReference type="SAM" id="MobiDB-lite"/>
    </source>
</evidence>
<dbReference type="CDD" id="cd06713">
    <property type="entry name" value="PDZ_tamalin_CYTIP-like"/>
    <property type="match status" value="1"/>
</dbReference>
<dbReference type="Gene3D" id="2.30.42.10">
    <property type="match status" value="1"/>
</dbReference>
<comment type="subcellular location">
    <subcellularLocation>
        <location evidence="1">Cytoplasm</location>
    </subcellularLocation>
</comment>
<feature type="compositionally biased region" description="Low complexity" evidence="3">
    <location>
        <begin position="301"/>
        <end position="312"/>
    </location>
</feature>
<evidence type="ECO:0000256" key="2">
    <source>
        <dbReference type="ARBA" id="ARBA00022490"/>
    </source>
</evidence>
<comment type="caution">
    <text evidence="5">The sequence shown here is derived from an EMBL/GenBank/DDBJ whole genome shotgun (WGS) entry which is preliminary data.</text>
</comment>
<dbReference type="SUPFAM" id="SSF50156">
    <property type="entry name" value="PDZ domain-like"/>
    <property type="match status" value="1"/>
</dbReference>
<proteinExistence type="predicted"/>
<accession>A0A9D3P0X3</accession>
<feature type="compositionally biased region" description="Polar residues" evidence="3">
    <location>
        <begin position="36"/>
        <end position="48"/>
    </location>
</feature>
<dbReference type="OrthoDB" id="10041077at2759"/>
<feature type="domain" description="PDZ" evidence="4">
    <location>
        <begin position="74"/>
        <end position="163"/>
    </location>
</feature>
<keyword evidence="6" id="KW-1185">Reference proteome</keyword>
<dbReference type="Pfam" id="PF00595">
    <property type="entry name" value="PDZ"/>
    <property type="match status" value="1"/>
</dbReference>
<dbReference type="PROSITE" id="PS50106">
    <property type="entry name" value="PDZ"/>
    <property type="match status" value="1"/>
</dbReference>
<evidence type="ECO:0000313" key="6">
    <source>
        <dbReference type="Proteomes" id="UP000824219"/>
    </source>
</evidence>
<gene>
    <name evidence="5" type="ORF">KOW79_004869</name>
</gene>
<dbReference type="EMBL" id="JAHKSW010000006">
    <property type="protein sequence ID" value="KAG7330900.1"/>
    <property type="molecule type" value="Genomic_DNA"/>
</dbReference>
<evidence type="ECO:0000256" key="1">
    <source>
        <dbReference type="ARBA" id="ARBA00004496"/>
    </source>
</evidence>
<protein>
    <recommendedName>
        <fullName evidence="4">PDZ domain-containing protein</fullName>
    </recommendedName>
</protein>
<dbReference type="InterPro" id="IPR052122">
    <property type="entry name" value="Intracell_Traff_Signaling_Reg"/>
</dbReference>
<dbReference type="PANTHER" id="PTHR15963">
    <property type="entry name" value="GENERAL RECEPTOR FOR PHOSPHOINOSITIDES 1-ASSOCIATED SCAFFOLD PROTEIN-RELATED"/>
    <property type="match status" value="1"/>
</dbReference>
<feature type="region of interest" description="Disordered" evidence="3">
    <location>
        <begin position="33"/>
        <end position="65"/>
    </location>
</feature>
<dbReference type="PANTHER" id="PTHR15963:SF1">
    <property type="entry name" value="CYTOHESIN-INTERACTING PROTEIN"/>
    <property type="match status" value="1"/>
</dbReference>
<sequence length="346" mass="38493">MTFNMNRKTILQQQRSLDTCLAENTSKKSLRWRRGSFSNGKQTKNIGSLTRGREQVSRSNSSSLVDYTDPQRTTVVLEKQDNEAFGFEVQTYGIQLNNSNELEMCTFVCSVQEGSSAETAGLTAGDIILTVNGVIIKGFTHHKIIELIRESVNMLKMETVSGSVVKRIELEKKMRQLKQTLHEKWLELQALTLQEKRLTRGNLNISSEHPSMDSLMSLSSPTSRSGLRFSSDSSWPSVLTDEVGEDVFEDFSPSSPHKANCDLFNAMFQSEGAPPRPGLCRTRSISSGSSSNGCQSPTWDNSRVSSSSNSSVFATLPRRGRKGSMRKNLLKLLPGLNYSVEEEETT</sequence>
<reference evidence="5 6" key="1">
    <citation type="submission" date="2021-06" db="EMBL/GenBank/DDBJ databases">
        <title>Chromosome-level genome assembly of the red-tail catfish (Hemibagrus wyckioides).</title>
        <authorList>
            <person name="Shao F."/>
        </authorList>
    </citation>
    <scope>NUCLEOTIDE SEQUENCE [LARGE SCALE GENOMIC DNA]</scope>
    <source>
        <strain evidence="5">EC202008001</strain>
        <tissue evidence="5">Blood</tissue>
    </source>
</reference>
<evidence type="ECO:0000259" key="4">
    <source>
        <dbReference type="PROSITE" id="PS50106"/>
    </source>
</evidence>